<organism evidence="3 4">
    <name type="scientific">Meloidogyne enterolobii</name>
    <name type="common">Root-knot nematode worm</name>
    <name type="synonym">Meloidogyne mayaguensis</name>
    <dbReference type="NCBI Taxonomy" id="390850"/>
    <lineage>
        <taxon>Eukaryota</taxon>
        <taxon>Metazoa</taxon>
        <taxon>Ecdysozoa</taxon>
        <taxon>Nematoda</taxon>
        <taxon>Chromadorea</taxon>
        <taxon>Rhabditida</taxon>
        <taxon>Tylenchina</taxon>
        <taxon>Tylenchomorpha</taxon>
        <taxon>Tylenchoidea</taxon>
        <taxon>Meloidogynidae</taxon>
        <taxon>Meloidogyninae</taxon>
        <taxon>Meloidogyne</taxon>
    </lineage>
</organism>
<proteinExistence type="predicted"/>
<dbReference type="OrthoDB" id="5788007at2759"/>
<keyword evidence="2" id="KW-0812">Transmembrane</keyword>
<dbReference type="EMBL" id="CAJEWN010001285">
    <property type="protein sequence ID" value="CAD2196177.1"/>
    <property type="molecule type" value="Genomic_DNA"/>
</dbReference>
<reference evidence="3 4" key="1">
    <citation type="submission" date="2020-08" db="EMBL/GenBank/DDBJ databases">
        <authorList>
            <person name="Koutsovoulos G."/>
            <person name="Danchin GJ E."/>
        </authorList>
    </citation>
    <scope>NUCLEOTIDE SEQUENCE [LARGE SCALE GENOMIC DNA]</scope>
</reference>
<evidence type="ECO:0000313" key="3">
    <source>
        <dbReference type="EMBL" id="CAD2196177.1"/>
    </source>
</evidence>
<dbReference type="AlphaFoldDB" id="A0A6V7XB17"/>
<feature type="transmembrane region" description="Helical" evidence="2">
    <location>
        <begin position="264"/>
        <end position="292"/>
    </location>
</feature>
<keyword evidence="2" id="KW-0472">Membrane</keyword>
<feature type="region of interest" description="Disordered" evidence="1">
    <location>
        <begin position="1"/>
        <end position="33"/>
    </location>
</feature>
<name>A0A6V7XB17_MELEN</name>
<gene>
    <name evidence="3" type="ORF">MENT_LOCUS49327</name>
</gene>
<protein>
    <submittedName>
        <fullName evidence="3">Uncharacterized protein</fullName>
    </submittedName>
</protein>
<feature type="transmembrane region" description="Helical" evidence="2">
    <location>
        <begin position="304"/>
        <end position="321"/>
    </location>
</feature>
<evidence type="ECO:0000313" key="4">
    <source>
        <dbReference type="Proteomes" id="UP000580250"/>
    </source>
</evidence>
<feature type="transmembrane region" description="Helical" evidence="2">
    <location>
        <begin position="333"/>
        <end position="359"/>
    </location>
</feature>
<dbReference type="Proteomes" id="UP000580250">
    <property type="component" value="Unassembled WGS sequence"/>
</dbReference>
<sequence length="444" mass="50033">MGQKTDKEKKVELVEEGEKQQKRPGSAFSREFQPIRNQNINPIWRSRVEHEHSVNKQPQQIYGFVPVKDPTPGLNTKASLYGTTIRPSPQKQIRPPPDNFLHSIYAPPNMVCQKRNNGTTPLRGLQMQHQDVGVAEASFQNNHIGSRPGSDLGMYKMMPSRCQSYTTLPRPEPEILDEIVYNNKNQQIYGGQEEIHSQFRAPIRSVSRSINSKNPSINFSPSHFPYANGRFVNPTNIENNFDINWSSDHETETIPWSTISLTSWLTVSFVMFTFTPFYSFGSAIFCLGGVRLYWRADFAKGQELFYGISAICNGLVGFFASHNKSFSMFVATFLLCALNVVFIFVPFLSGILPLVPLLSTNNKSHISLTSTKEPVEVDIGLAVLALMQLATAFSLLLYGCKAFGATMKRVEQLKILAMAFNLKQNNENQQKENLFNNSVNCGRI</sequence>
<keyword evidence="2" id="KW-1133">Transmembrane helix</keyword>
<evidence type="ECO:0000256" key="2">
    <source>
        <dbReference type="SAM" id="Phobius"/>
    </source>
</evidence>
<evidence type="ECO:0000256" key="1">
    <source>
        <dbReference type="SAM" id="MobiDB-lite"/>
    </source>
</evidence>
<comment type="caution">
    <text evidence="3">The sequence shown here is derived from an EMBL/GenBank/DDBJ whole genome shotgun (WGS) entry which is preliminary data.</text>
</comment>
<feature type="transmembrane region" description="Helical" evidence="2">
    <location>
        <begin position="379"/>
        <end position="399"/>
    </location>
</feature>
<accession>A0A6V7XB17</accession>
<feature type="compositionally biased region" description="Basic and acidic residues" evidence="1">
    <location>
        <begin position="1"/>
        <end position="21"/>
    </location>
</feature>